<keyword evidence="1" id="KW-0175">Coiled coil</keyword>
<dbReference type="Gene3D" id="3.60.10.10">
    <property type="entry name" value="Endonuclease/exonuclease/phosphatase"/>
    <property type="match status" value="1"/>
</dbReference>
<dbReference type="InterPro" id="IPR005135">
    <property type="entry name" value="Endo/exonuclease/phosphatase"/>
</dbReference>
<dbReference type="Proteomes" id="UP000663879">
    <property type="component" value="Unassembled WGS sequence"/>
</dbReference>
<dbReference type="PANTHER" id="PTHR33273:SF4">
    <property type="entry name" value="ENDONUCLEASE_EXONUCLEASE_PHOSPHATASE DOMAIN-CONTAINING PROTEIN"/>
    <property type="match status" value="1"/>
</dbReference>
<dbReference type="EMBL" id="CAJNOC010007617">
    <property type="protein sequence ID" value="CAF1102134.1"/>
    <property type="molecule type" value="Genomic_DNA"/>
</dbReference>
<comment type="caution">
    <text evidence="3">The sequence shown here is derived from an EMBL/GenBank/DDBJ whole genome shotgun (WGS) entry which is preliminary data.</text>
</comment>
<evidence type="ECO:0000313" key="4">
    <source>
        <dbReference type="Proteomes" id="UP000663879"/>
    </source>
</evidence>
<dbReference type="AlphaFoldDB" id="A0A814P314"/>
<evidence type="ECO:0000259" key="2">
    <source>
        <dbReference type="Pfam" id="PF14529"/>
    </source>
</evidence>
<organism evidence="3 4">
    <name type="scientific">Brachionus calyciflorus</name>
    <dbReference type="NCBI Taxonomy" id="104777"/>
    <lineage>
        <taxon>Eukaryota</taxon>
        <taxon>Metazoa</taxon>
        <taxon>Spiralia</taxon>
        <taxon>Gnathifera</taxon>
        <taxon>Rotifera</taxon>
        <taxon>Eurotatoria</taxon>
        <taxon>Monogononta</taxon>
        <taxon>Pseudotrocha</taxon>
        <taxon>Ploima</taxon>
        <taxon>Brachionidae</taxon>
        <taxon>Brachionus</taxon>
    </lineage>
</organism>
<reference evidence="3" key="1">
    <citation type="submission" date="2021-02" db="EMBL/GenBank/DDBJ databases">
        <authorList>
            <person name="Nowell W R."/>
        </authorList>
    </citation>
    <scope>NUCLEOTIDE SEQUENCE</scope>
    <source>
        <strain evidence="3">Ploen Becks lab</strain>
    </source>
</reference>
<feature type="coiled-coil region" evidence="1">
    <location>
        <begin position="379"/>
        <end position="406"/>
    </location>
</feature>
<dbReference type="GO" id="GO:0003824">
    <property type="term" value="F:catalytic activity"/>
    <property type="evidence" value="ECO:0007669"/>
    <property type="project" value="InterPro"/>
</dbReference>
<dbReference type="Pfam" id="PF14529">
    <property type="entry name" value="Exo_endo_phos_2"/>
    <property type="match status" value="1"/>
</dbReference>
<keyword evidence="4" id="KW-1185">Reference proteome</keyword>
<name>A0A814P314_9BILA</name>
<protein>
    <recommendedName>
        <fullName evidence="2">Endonuclease/exonuclease/phosphatase domain-containing protein</fullName>
    </recommendedName>
</protein>
<feature type="domain" description="Endonuclease/exonuclease/phosphatase" evidence="2">
    <location>
        <begin position="241"/>
        <end position="348"/>
    </location>
</feature>
<accession>A0A814P314</accession>
<dbReference type="InterPro" id="IPR036691">
    <property type="entry name" value="Endo/exonu/phosph_ase_sf"/>
</dbReference>
<gene>
    <name evidence="3" type="ORF">OXX778_LOCUS21205</name>
</gene>
<feature type="non-terminal residue" evidence="3">
    <location>
        <position position="1"/>
    </location>
</feature>
<evidence type="ECO:0000256" key="1">
    <source>
        <dbReference type="SAM" id="Coils"/>
    </source>
</evidence>
<dbReference type="PANTHER" id="PTHR33273">
    <property type="entry name" value="DOMAIN-CONTAINING PROTEIN, PUTATIVE-RELATED"/>
    <property type="match status" value="1"/>
</dbReference>
<dbReference type="OrthoDB" id="411871at2759"/>
<proteinExistence type="predicted"/>
<sequence>MNDTNTSAMENDFEFRGETVFRFEGKDLLNYSNPIKLKEEIDNHINLNEPKIDKAFINSKKKQLYIITSDLQTTLHLEKHTWNNKAFGSGINAVKPKDKMFFIAVRGVPTSIDIKDEEMIYKIKSKYEPISEFYRIIKKSENKELNILKIKVTNEACANHILTHGLQIGYVNYKTEIWNKHSNHNFINNHRIIRCNRIHSKGGGVAIIIKNNLKFKIIKKSSTEQHEFIAIEIFDSMNKFTFLSTYIHPNSKTNFEFLAEFIAQKKLIITGDFNSLNSDWYCTNSNKRGNTLSALLNNNKICILNNDYPTFSKSRNILDLGLSSHDLANSINSFKVHTDFNASDHYPISFQIQTDISRTKIQIINLDCFKENIKNIQPINDKIETIEELEMNLDNFTEMIKKAIKTASTEKITQNQKIKLP</sequence>
<dbReference type="SUPFAM" id="SSF56219">
    <property type="entry name" value="DNase I-like"/>
    <property type="match status" value="1"/>
</dbReference>
<evidence type="ECO:0000313" key="3">
    <source>
        <dbReference type="EMBL" id="CAF1102134.1"/>
    </source>
</evidence>